<evidence type="ECO:0000313" key="4">
    <source>
        <dbReference type="Proteomes" id="UP000046393"/>
    </source>
</evidence>
<dbReference type="FunFam" id="3.30.300.30:FF:000001">
    <property type="entry name" value="DIP2 disco-interacting protein 2 homolog C"/>
    <property type="match status" value="1"/>
</dbReference>
<evidence type="ECO:0000313" key="5">
    <source>
        <dbReference type="WBParaSite" id="SMUV_0000733701-mRNA-1"/>
    </source>
</evidence>
<dbReference type="Gene3D" id="3.40.50.12780">
    <property type="entry name" value="N-terminal domain of ligase-like"/>
    <property type="match status" value="2"/>
</dbReference>
<name>A0A0N5ARI6_9BILA</name>
<feature type="domain" description="AMP-dependent synthetase/ligase" evidence="2">
    <location>
        <begin position="1028"/>
        <end position="1457"/>
    </location>
</feature>
<reference evidence="5" key="1">
    <citation type="submission" date="2017-02" db="UniProtKB">
        <authorList>
            <consortium name="WormBaseParasite"/>
        </authorList>
    </citation>
    <scope>IDENTIFICATION</scope>
</reference>
<evidence type="ECO:0000259" key="3">
    <source>
        <dbReference type="Pfam" id="PF23024"/>
    </source>
</evidence>
<dbReference type="InterPro" id="IPR000873">
    <property type="entry name" value="AMP-dep_synth/lig_dom"/>
</dbReference>
<dbReference type="Gene3D" id="3.30.300.30">
    <property type="match status" value="2"/>
</dbReference>
<sequence length="1628" mass="178034">MYILLAQKERLNLNASLAQQAPVSQSPPFHAVESAAKEEDFSRSRDSKWVKKSVMKDNMKLNLMKPANSEQEHYSDLQQTFKRLQIMRQRLRQKSPKRNRFLTDYSNCGLIADPEKNKRKSLSLPIKSLDGSNAKKSSPSAIEESLIIKSAITVALAEANNNKFSGNCSTTDSVDCSKNISLATSSPFILSRKNSLTGKETMQSEMARSNLQGLFNDEEIQATATSTLLNKKRFNRNACSHLSSKRSWEDVYSSEIKEGLNSLDEICELRIGKRRHVMLSELECFKPFYNVTLLRNCRLSLQRPRKKPLHEYYNDDDAELEALAKVVDPSAPHPEGAVIKPARGEHAQMSFSLPRSLDSALYRHGTTQSKAIAAMVLDHTGKPAYSLTYGKLLGRATKVAYMLLTKLTAGAVGKEKIHLCKSGDHVALVYPNTEPLAFLVAFYGCLLAGVIPVPVEVPLTKRDAGVQQLGFLLGGCGVKVALTSEACYKGLPKGAGAGHMTSSGVVGGNGDIIGFKGWPRLTWIITEHLSKPPKDWSLSPRLADGSLAYIEYTTDKEGSVKGVCYTRQAVLSHCRSIITAMGYKEGETVVSVLDFKREAGLWHSVLASVFVGARVIFVPYSLMKINPTSWMMMVTRYQAKSALVKSRDLHWGLLASKDHKDIDLSSLRSVLVVDGANPWSLSSCDQFTAAFQSRGLRPDALCPCAFSSETGSISLRRSRSEDNNGNSARGVLSMSALSHSVVRVDQENSLTSLTLQDAGQVIPGGVAVVIKPNGPPKLCRADEVGEICLYANSTGSAYWGLDGLSASTFKVEPIGADDKPLGNMTFVRSGLLGFLGPNGLVFVVGSRSSQMLVSGRQHSADDIIATVLAVEPMRFIYRGRISVFSINVLRDERICIVAEQKPNIAEEDSFEWMSRVLQAIDSIHQVGIYCLALVPPNQLPKTPLGGIHVSETRQRFLEGCLHPVTLLMCPHSCVINLPKPREQQSDVGPAAIFVGNIVQGVRIAGAKGRDVGSDDEKLGFQSLVEVLRQRAQNSPDHILFTQMNARGTEVDSITCSQLLKKAERIATLLVDKGRMNQGEHVALVFPPGIDLIAAFYGCQVAGLVPVCIRPPHPQNLQTTLPTVRMIVDVSRAVVLLSTSSVIRLLKCKEASIRVDAKAWPTILDVEDVPSLGRKKNNQNSMERKSTDVCYLDFSVSTTGQLAGIKMSVNGAAALCKSLKIACELYPSRHITLCLDPYCGLGFALWCLSGVYSGHHTFLIPPVEVEQNPSLWLTAVSQQKVYGFIKRLSTMFSMRHLVRDTFCSYGVMELCVRELAPQISVLREKGISLSCLRTCVVVAEERPRVPLCTAFTKLFSPLGLNARAVSTSFGCRVNMAICMQGAASPDPATVYVDARALRNDRVTLVEKGSPHSIALMESGKLLPGVKVAIANPETKGQCADSHLGEIWVSSAHNATGYFTGYGEENSLHVDHFNARLTTGDTKTTFARTGYLGFLRQTQAITADGDLHDAVFVVGALDEALMLRGMRYHPVDIEATVIRAHKMVIECAVFTWTHLLVVVAETEAPEAEALDLVPAITSAVLEEQHLIVGVVVITDAGAVPINSRGEKQRMHLRDAFLRDELDPVYVAYNM</sequence>
<dbReference type="WBParaSite" id="SMUV_0000733701-mRNA-1">
    <property type="protein sequence ID" value="SMUV_0000733701-mRNA-1"/>
    <property type="gene ID" value="SMUV_0000733701"/>
</dbReference>
<dbReference type="STRING" id="451379.A0A0N5ARI6"/>
<dbReference type="Pfam" id="PF23024">
    <property type="entry name" value="AMP-dom_DIP2-like"/>
    <property type="match status" value="1"/>
</dbReference>
<dbReference type="InterPro" id="IPR045851">
    <property type="entry name" value="AMP-bd_C_sf"/>
</dbReference>
<dbReference type="PANTHER" id="PTHR22754">
    <property type="entry name" value="DISCO-INTERACTING PROTEIN 2 DIP2 -RELATED"/>
    <property type="match status" value="1"/>
</dbReference>
<evidence type="ECO:0000256" key="1">
    <source>
        <dbReference type="ARBA" id="ARBA00007735"/>
    </source>
</evidence>
<feature type="domain" description="AMP-binding enzyme C-terminal" evidence="3">
    <location>
        <begin position="1517"/>
        <end position="1619"/>
    </location>
</feature>
<dbReference type="CDD" id="cd05905">
    <property type="entry name" value="Dip2"/>
    <property type="match status" value="2"/>
</dbReference>
<dbReference type="InterPro" id="IPR042099">
    <property type="entry name" value="ANL_N_sf"/>
</dbReference>
<organism evidence="4 5">
    <name type="scientific">Syphacia muris</name>
    <dbReference type="NCBI Taxonomy" id="451379"/>
    <lineage>
        <taxon>Eukaryota</taxon>
        <taxon>Metazoa</taxon>
        <taxon>Ecdysozoa</taxon>
        <taxon>Nematoda</taxon>
        <taxon>Chromadorea</taxon>
        <taxon>Rhabditida</taxon>
        <taxon>Spirurina</taxon>
        <taxon>Oxyuridomorpha</taxon>
        <taxon>Oxyuroidea</taxon>
        <taxon>Oxyuridae</taxon>
        <taxon>Syphacia</taxon>
    </lineage>
</organism>
<feature type="domain" description="AMP-dependent synthetase/ligase" evidence="2">
    <location>
        <begin position="382"/>
        <end position="799"/>
    </location>
</feature>
<keyword evidence="4" id="KW-1185">Reference proteome</keyword>
<dbReference type="InterPro" id="IPR025110">
    <property type="entry name" value="AMP-bd_C"/>
</dbReference>
<comment type="similarity">
    <text evidence="1">Belongs to the DIP2 family.</text>
</comment>
<dbReference type="InterPro" id="IPR037337">
    <property type="entry name" value="Dip2-like_dom"/>
</dbReference>
<protein>
    <submittedName>
        <fullName evidence="5">Disco-interacting protein 2-like protein C</fullName>
    </submittedName>
</protein>
<dbReference type="PANTHER" id="PTHR22754:SF32">
    <property type="entry name" value="DISCO-INTERACTING PROTEIN 2"/>
    <property type="match status" value="1"/>
</dbReference>
<dbReference type="Proteomes" id="UP000046393">
    <property type="component" value="Unplaced"/>
</dbReference>
<proteinExistence type="inferred from homology"/>
<dbReference type="Pfam" id="PF00501">
    <property type="entry name" value="AMP-binding"/>
    <property type="match status" value="2"/>
</dbReference>
<accession>A0A0N5ARI6</accession>
<dbReference type="SUPFAM" id="SSF56801">
    <property type="entry name" value="Acetyl-CoA synthetase-like"/>
    <property type="match status" value="2"/>
</dbReference>
<evidence type="ECO:0000259" key="2">
    <source>
        <dbReference type="Pfam" id="PF00501"/>
    </source>
</evidence>